<keyword evidence="1" id="KW-0472">Membrane</keyword>
<dbReference type="InterPro" id="IPR021994">
    <property type="entry name" value="DUF3592"/>
</dbReference>
<feature type="transmembrane region" description="Helical" evidence="1">
    <location>
        <begin position="111"/>
        <end position="135"/>
    </location>
</feature>
<dbReference type="Proteomes" id="UP000270343">
    <property type="component" value="Unassembled WGS sequence"/>
</dbReference>
<evidence type="ECO:0000313" key="3">
    <source>
        <dbReference type="EMBL" id="RKN59695.1"/>
    </source>
</evidence>
<comment type="caution">
    <text evidence="3">The sequence shown here is derived from an EMBL/GenBank/DDBJ whole genome shotgun (WGS) entry which is preliminary data.</text>
</comment>
<dbReference type="EMBL" id="RBAM01000038">
    <property type="protein sequence ID" value="RKN59695.1"/>
    <property type="molecule type" value="Genomic_DNA"/>
</dbReference>
<organism evidence="3 4">
    <name type="scientific">Streptomyces klenkii</name>
    <dbReference type="NCBI Taxonomy" id="1420899"/>
    <lineage>
        <taxon>Bacteria</taxon>
        <taxon>Bacillati</taxon>
        <taxon>Actinomycetota</taxon>
        <taxon>Actinomycetes</taxon>
        <taxon>Kitasatosporales</taxon>
        <taxon>Streptomycetaceae</taxon>
        <taxon>Streptomyces</taxon>
    </lineage>
</organism>
<keyword evidence="4" id="KW-1185">Reference proteome</keyword>
<protein>
    <submittedName>
        <fullName evidence="3">DUF3592 domain-containing protein</fullName>
    </submittedName>
</protein>
<evidence type="ECO:0000313" key="4">
    <source>
        <dbReference type="Proteomes" id="UP000270343"/>
    </source>
</evidence>
<dbReference type="RefSeq" id="WP_120760127.1">
    <property type="nucleotide sequence ID" value="NZ_RBAM01000038.1"/>
</dbReference>
<sequence length="140" mass="14926">MFAVGVLCLVAGLIFAGVSVSFLTDAQRARGTVVALDWQEDHDGGSRMAHGDDAPAAYPVVEFTSVDGTPRKFRDSAGSNPPAYEVGEQVEVLYRPDSPEDARIKGFLSLWLLPLIFGGIGLVFTGIGTGFALAARRRRA</sequence>
<reference evidence="3 4" key="1">
    <citation type="journal article" date="2015" name="Antonie Van Leeuwenhoek">
        <title>Streptomyces klenkii sp. nov., isolated from deep marine sediment.</title>
        <authorList>
            <person name="Veyisoglu A."/>
            <person name="Sahin N."/>
        </authorList>
    </citation>
    <scope>NUCLEOTIDE SEQUENCE [LARGE SCALE GENOMIC DNA]</scope>
    <source>
        <strain evidence="3 4">KCTC 29202</strain>
    </source>
</reference>
<dbReference type="AlphaFoldDB" id="A0A3B0AG19"/>
<name>A0A3B0AG19_9ACTN</name>
<dbReference type="OrthoDB" id="4214370at2"/>
<evidence type="ECO:0000256" key="1">
    <source>
        <dbReference type="SAM" id="Phobius"/>
    </source>
</evidence>
<gene>
    <name evidence="3" type="ORF">D7231_34035</name>
</gene>
<accession>A0A3B0AG19</accession>
<keyword evidence="1" id="KW-0812">Transmembrane</keyword>
<dbReference type="Pfam" id="PF12158">
    <property type="entry name" value="DUF3592"/>
    <property type="match status" value="1"/>
</dbReference>
<evidence type="ECO:0000259" key="2">
    <source>
        <dbReference type="Pfam" id="PF12158"/>
    </source>
</evidence>
<keyword evidence="1" id="KW-1133">Transmembrane helix</keyword>
<feature type="domain" description="DUF3592" evidence="2">
    <location>
        <begin position="30"/>
        <end position="107"/>
    </location>
</feature>
<proteinExistence type="predicted"/>